<gene>
    <name evidence="2" type="ORF">SAMN05421640_1419</name>
</gene>
<sequence length="153" mass="17235">MRFFIILLLSFACATQPERTFSEQDKSSINQIRENYVSGWLARDSETILGLFSKDATIIPDGMSPINGLKAIEGYWFPNDSSSTTIHSYEVELLDLAGTETMAYSLEKGTLNFTYTKGDFTMTKSSTSHASTIYQKGNDGSWKIISRMWTQLK</sequence>
<dbReference type="Proteomes" id="UP000198393">
    <property type="component" value="Unassembled WGS sequence"/>
</dbReference>
<evidence type="ECO:0000259" key="1">
    <source>
        <dbReference type="Pfam" id="PF14534"/>
    </source>
</evidence>
<dbReference type="Gene3D" id="3.10.450.50">
    <property type="match status" value="1"/>
</dbReference>
<feature type="domain" description="DUF4440" evidence="1">
    <location>
        <begin position="30"/>
        <end position="144"/>
    </location>
</feature>
<dbReference type="RefSeq" id="WP_089356156.1">
    <property type="nucleotide sequence ID" value="NZ_FZPD01000002.1"/>
</dbReference>
<dbReference type="EMBL" id="FZPD01000002">
    <property type="protein sequence ID" value="SNS83004.1"/>
    <property type="molecule type" value="Genomic_DNA"/>
</dbReference>
<evidence type="ECO:0000313" key="3">
    <source>
        <dbReference type="Proteomes" id="UP000198393"/>
    </source>
</evidence>
<protein>
    <submittedName>
        <fullName evidence="2">Ketosteroid isomerase homolog</fullName>
    </submittedName>
</protein>
<accession>A0A239HRU0</accession>
<proteinExistence type="predicted"/>
<evidence type="ECO:0000313" key="2">
    <source>
        <dbReference type="EMBL" id="SNS83004.1"/>
    </source>
</evidence>
<dbReference type="InterPro" id="IPR032710">
    <property type="entry name" value="NTF2-like_dom_sf"/>
</dbReference>
<dbReference type="Pfam" id="PF14534">
    <property type="entry name" value="DUF4440"/>
    <property type="match status" value="1"/>
</dbReference>
<name>A0A239HRU0_EKHLU</name>
<keyword evidence="2" id="KW-0413">Isomerase</keyword>
<dbReference type="OrthoDB" id="979496at2"/>
<organism evidence="2 3">
    <name type="scientific">Ekhidna lutea</name>
    <dbReference type="NCBI Taxonomy" id="447679"/>
    <lineage>
        <taxon>Bacteria</taxon>
        <taxon>Pseudomonadati</taxon>
        <taxon>Bacteroidota</taxon>
        <taxon>Cytophagia</taxon>
        <taxon>Cytophagales</taxon>
        <taxon>Reichenbachiellaceae</taxon>
        <taxon>Ekhidna</taxon>
    </lineage>
</organism>
<dbReference type="GO" id="GO:0016853">
    <property type="term" value="F:isomerase activity"/>
    <property type="evidence" value="ECO:0007669"/>
    <property type="project" value="UniProtKB-KW"/>
</dbReference>
<dbReference type="SUPFAM" id="SSF54427">
    <property type="entry name" value="NTF2-like"/>
    <property type="match status" value="1"/>
</dbReference>
<keyword evidence="3" id="KW-1185">Reference proteome</keyword>
<dbReference type="AlphaFoldDB" id="A0A239HRU0"/>
<reference evidence="2 3" key="1">
    <citation type="submission" date="2017-06" db="EMBL/GenBank/DDBJ databases">
        <authorList>
            <person name="Kim H.J."/>
            <person name="Triplett B.A."/>
        </authorList>
    </citation>
    <scope>NUCLEOTIDE SEQUENCE [LARGE SCALE GENOMIC DNA]</scope>
    <source>
        <strain evidence="2 3">DSM 19307</strain>
    </source>
</reference>
<dbReference type="InterPro" id="IPR027843">
    <property type="entry name" value="DUF4440"/>
</dbReference>